<dbReference type="STRING" id="272568.GDI2186"/>
<evidence type="ECO:0000313" key="2">
    <source>
        <dbReference type="Proteomes" id="UP000001176"/>
    </source>
</evidence>
<dbReference type="InterPro" id="IPR050967">
    <property type="entry name" value="Thiamine_Salvage_TenA"/>
</dbReference>
<dbReference type="KEGG" id="gdi:GDI2186"/>
<dbReference type="Gene3D" id="1.20.910.10">
    <property type="entry name" value="Heme oxygenase-like"/>
    <property type="match status" value="1"/>
</dbReference>
<accession>A9HL70</accession>
<dbReference type="OrthoDB" id="34166at2"/>
<organism evidence="1 2">
    <name type="scientific">Gluconacetobacter diazotrophicus (strain ATCC 49037 / DSM 5601 / CCUG 37298 / CIP 103539 / LMG 7603 / PAl5)</name>
    <dbReference type="NCBI Taxonomy" id="272568"/>
    <lineage>
        <taxon>Bacteria</taxon>
        <taxon>Pseudomonadati</taxon>
        <taxon>Pseudomonadota</taxon>
        <taxon>Alphaproteobacteria</taxon>
        <taxon>Acetobacterales</taxon>
        <taxon>Acetobacteraceae</taxon>
        <taxon>Gluconacetobacter</taxon>
    </lineage>
</organism>
<dbReference type="eggNOG" id="COG0819">
    <property type="taxonomic scope" value="Bacteria"/>
</dbReference>
<dbReference type="EMBL" id="AM889285">
    <property type="protein sequence ID" value="CAP56129.1"/>
    <property type="molecule type" value="Genomic_DNA"/>
</dbReference>
<dbReference type="CDD" id="cd19367">
    <property type="entry name" value="TenA_C_ScTHI20-like"/>
    <property type="match status" value="1"/>
</dbReference>
<evidence type="ECO:0000313" key="1">
    <source>
        <dbReference type="EMBL" id="CAP56129.1"/>
    </source>
</evidence>
<protein>
    <submittedName>
        <fullName evidence="1">Thiaminase-2 protein</fullName>
    </submittedName>
</protein>
<dbReference type="AlphaFoldDB" id="A9HL70"/>
<dbReference type="GO" id="GO:0005829">
    <property type="term" value="C:cytosol"/>
    <property type="evidence" value="ECO:0007669"/>
    <property type="project" value="TreeGrafter"/>
</dbReference>
<dbReference type="Proteomes" id="UP000001176">
    <property type="component" value="Chromosome"/>
</dbReference>
<name>A9HL70_GLUDA</name>
<dbReference type="SUPFAM" id="SSF48613">
    <property type="entry name" value="Heme oxygenase-like"/>
    <property type="match status" value="1"/>
</dbReference>
<gene>
    <name evidence="1" type="ordered locus">GDI2186</name>
</gene>
<reference evidence="1 2" key="1">
    <citation type="journal article" date="2009" name="BMC Genomics">
        <title>Complete genome sequence of the sugarcane nitrogen-fixing endophyte Gluconacetobacter diazotrophicus Pal5.</title>
        <authorList>
            <person name="Bertalan M."/>
            <person name="Albano R."/>
            <person name="Padua V."/>
            <person name="Rouws L."/>
            <person name="Rojas C."/>
            <person name="Hemerly A."/>
            <person name="Teixeira K."/>
            <person name="Schwab S."/>
            <person name="Araujo J."/>
            <person name="Oliveira A."/>
            <person name="Franca L."/>
            <person name="Magalhaes V."/>
            <person name="Alqueres S."/>
            <person name="Cardoso A."/>
            <person name="Almeida W."/>
            <person name="Loureiro M.M."/>
            <person name="Nogueira E."/>
            <person name="Cidade D."/>
            <person name="Oliveira D."/>
            <person name="Simao T."/>
            <person name="Macedo J."/>
            <person name="Valadao A."/>
            <person name="Dreschsel M."/>
            <person name="Freitas F."/>
            <person name="Vidal M."/>
            <person name="Guedes H."/>
            <person name="Rodrigues E."/>
            <person name="Meneses C."/>
            <person name="Brioso P."/>
            <person name="Pozzer L."/>
            <person name="Figueiredo D."/>
            <person name="Montano H."/>
            <person name="Junior J."/>
            <person name="Filho G."/>
            <person name="Flores V."/>
            <person name="Ferreira B."/>
            <person name="Branco A."/>
            <person name="Gonzalez P."/>
            <person name="Guillobel H."/>
            <person name="Lemos M."/>
            <person name="Seibel L."/>
            <person name="Macedo J."/>
            <person name="Alves-Ferreira M."/>
            <person name="Sachetto-Martins G."/>
            <person name="Coelho A."/>
            <person name="Santos E."/>
            <person name="Amaral G."/>
            <person name="Neves A."/>
            <person name="Pacheco A.B."/>
            <person name="Carvalho D."/>
            <person name="Lery L."/>
            <person name="Bisch P."/>
            <person name="Rossle S.C."/>
            <person name="Urmenyi T."/>
            <person name="Kruger W.V."/>
            <person name="Martins O."/>
            <person name="Baldani J.I."/>
            <person name="Ferreira P.C."/>
        </authorList>
    </citation>
    <scope>NUCLEOTIDE SEQUENCE [LARGE SCALE GENOMIC DNA]</scope>
    <source>
        <strain evidence="2">ATCC 49037 / DSM 5601 / CCUG 37298 / CIP 103539 / LMG 7603 / PAl5</strain>
    </source>
</reference>
<dbReference type="InterPro" id="IPR016084">
    <property type="entry name" value="Haem_Oase-like_multi-hlx"/>
</dbReference>
<dbReference type="RefSeq" id="WP_012226016.1">
    <property type="nucleotide sequence ID" value="NC_010125.1"/>
</dbReference>
<dbReference type="PANTHER" id="PTHR43198">
    <property type="entry name" value="BIFUNCTIONAL TH2 PROTEIN"/>
    <property type="match status" value="1"/>
</dbReference>
<keyword evidence="2" id="KW-1185">Reference proteome</keyword>
<dbReference type="PANTHER" id="PTHR43198:SF2">
    <property type="entry name" value="SI:CH1073-67J19.1-RELATED"/>
    <property type="match status" value="1"/>
</dbReference>
<sequence length="234" mass="26234">MEWTAERDWPRLASGLAGRLRRDCGAEWDGFIHHPFVRGLADGSLPEAEFRRFLIQDYLYLIQYARAYALAIYKADRLEDMRSASAIVSGLLDTELALHVSYCTGWGLCIEDLQSQPESLELLAYTRFILDRGQAGDLLDLMVTLAPCLIGYGEIGVRLVADPHTRRDGNPYWPWIALYGGEKFIGLVDAGIDTLEALSLRYGADARYPMLLSEFRTAVKLEAAFWHAGRSGAL</sequence>
<dbReference type="Pfam" id="PF03070">
    <property type="entry name" value="TENA_THI-4"/>
    <property type="match status" value="1"/>
</dbReference>
<dbReference type="HOGENOM" id="CLU_077537_1_0_5"/>
<dbReference type="KEGG" id="gdj:Gdia_0406"/>
<proteinExistence type="predicted"/>
<dbReference type="InterPro" id="IPR004305">
    <property type="entry name" value="Thiaminase-2/PQQC"/>
</dbReference>